<sequence>MISKNYIGAGLIAIAVVLFWALALPLYDGVSDLDAAIKEREDLLQSRNAIITNIKNLNKEYQKRIPEIAKLSAIVPSKKSVAEVLSAIDNVSFKNGVQLFSSAIIGQKTSDTAANPYNLLSLEMNLSGNYPGLTSFLRSLERNLRLMDIASIDTAAGSGNTSTLNFVIKGNAYYLK</sequence>
<dbReference type="InterPro" id="IPR007445">
    <property type="entry name" value="PilO"/>
</dbReference>
<dbReference type="Gene3D" id="3.30.70.60">
    <property type="match status" value="1"/>
</dbReference>
<dbReference type="GO" id="GO:0043683">
    <property type="term" value="P:type IV pilus assembly"/>
    <property type="evidence" value="ECO:0007669"/>
    <property type="project" value="InterPro"/>
</dbReference>
<evidence type="ECO:0000313" key="2">
    <source>
        <dbReference type="Proteomes" id="UP000177745"/>
    </source>
</evidence>
<evidence type="ECO:0008006" key="3">
    <source>
        <dbReference type="Google" id="ProtNLM"/>
    </source>
</evidence>
<gene>
    <name evidence="1" type="ORF">A3G51_01075</name>
</gene>
<dbReference type="AlphaFoldDB" id="A0A1F8H6F3"/>
<organism evidence="1 2">
    <name type="scientific">Candidatus Yanofskybacteria bacterium RIFCSPLOWO2_12_FULL_43_11b</name>
    <dbReference type="NCBI Taxonomy" id="1802710"/>
    <lineage>
        <taxon>Bacteria</taxon>
        <taxon>Candidatus Yanofskyibacteriota</taxon>
    </lineage>
</organism>
<reference evidence="1 2" key="1">
    <citation type="journal article" date="2016" name="Nat. Commun.">
        <title>Thousands of microbial genomes shed light on interconnected biogeochemical processes in an aquifer system.</title>
        <authorList>
            <person name="Anantharaman K."/>
            <person name="Brown C.T."/>
            <person name="Hug L.A."/>
            <person name="Sharon I."/>
            <person name="Castelle C.J."/>
            <person name="Probst A.J."/>
            <person name="Thomas B.C."/>
            <person name="Singh A."/>
            <person name="Wilkins M.J."/>
            <person name="Karaoz U."/>
            <person name="Brodie E.L."/>
            <person name="Williams K.H."/>
            <person name="Hubbard S.S."/>
            <person name="Banfield J.F."/>
        </authorList>
    </citation>
    <scope>NUCLEOTIDE SEQUENCE [LARGE SCALE GENOMIC DNA]</scope>
</reference>
<dbReference type="EMBL" id="MGKY01000023">
    <property type="protein sequence ID" value="OGN33152.1"/>
    <property type="molecule type" value="Genomic_DNA"/>
</dbReference>
<dbReference type="GO" id="GO:0043107">
    <property type="term" value="P:type IV pilus-dependent motility"/>
    <property type="evidence" value="ECO:0007669"/>
    <property type="project" value="InterPro"/>
</dbReference>
<protein>
    <recommendedName>
        <fullName evidence="3">Pilus assembly protein PilO</fullName>
    </recommendedName>
</protein>
<evidence type="ECO:0000313" key="1">
    <source>
        <dbReference type="EMBL" id="OGN33152.1"/>
    </source>
</evidence>
<dbReference type="InterPro" id="IPR014717">
    <property type="entry name" value="Transl_elong_EF1B/ribsomal_bS6"/>
</dbReference>
<comment type="caution">
    <text evidence="1">The sequence shown here is derived from an EMBL/GenBank/DDBJ whole genome shotgun (WGS) entry which is preliminary data.</text>
</comment>
<dbReference type="Proteomes" id="UP000177745">
    <property type="component" value="Unassembled WGS sequence"/>
</dbReference>
<proteinExistence type="predicted"/>
<name>A0A1F8H6F3_9BACT</name>
<accession>A0A1F8H6F3</accession>
<dbReference type="Pfam" id="PF04350">
    <property type="entry name" value="PilO"/>
    <property type="match status" value="1"/>
</dbReference>